<comment type="caution">
    <text evidence="2">The sequence shown here is derived from an EMBL/GenBank/DDBJ whole genome shotgun (WGS) entry which is preliminary data.</text>
</comment>
<name>A0ABT2A822_9BURK</name>
<accession>A0ABT2A822</accession>
<dbReference type="EMBL" id="JANUGX010000015">
    <property type="protein sequence ID" value="MCS0590328.1"/>
    <property type="molecule type" value="Genomic_DNA"/>
</dbReference>
<sequence>MFLKYLPLAGALLLTGAAQAQVGITADLGTTGAGFHLVVPMESNLNGRFGANMFNHNFDRTTGGVDYAIKGELQTFDVLFDWYLRDGSPFHLTGGLVYNGNRFDATAQGNQLGQLTLNGHTYSTASAGILKGRIDYRKAAPYLGIGWGNALANTNKSHWSFNADLGAFFMGNPNVNLGSYGCTVSKEACEILFKDVAVERLRLADDVDSLKVYPVLRASLNYRF</sequence>
<evidence type="ECO:0008006" key="4">
    <source>
        <dbReference type="Google" id="ProtNLM"/>
    </source>
</evidence>
<evidence type="ECO:0000313" key="2">
    <source>
        <dbReference type="EMBL" id="MCS0590328.1"/>
    </source>
</evidence>
<reference evidence="2 3" key="1">
    <citation type="submission" date="2022-08" db="EMBL/GenBank/DDBJ databases">
        <title>Reclassification of Massilia species as members of the genera Telluria, Duganella, Pseudoduganella, Mokoshia gen. nov. and Zemynaea gen. nov. using orthogonal and non-orthogonal genome-based approaches.</title>
        <authorList>
            <person name="Bowman J.P."/>
        </authorList>
    </citation>
    <scope>NUCLEOTIDE SEQUENCE [LARGE SCALE GENOMIC DNA]</scope>
    <source>
        <strain evidence="2 3">LMG 28164</strain>
    </source>
</reference>
<proteinExistence type="predicted"/>
<protein>
    <recommendedName>
        <fullName evidence="4">Histidine kinase</fullName>
    </recommendedName>
</protein>
<organism evidence="2 3">
    <name type="scientific">Massilia norwichensis</name>
    <dbReference type="NCBI Taxonomy" id="1442366"/>
    <lineage>
        <taxon>Bacteria</taxon>
        <taxon>Pseudomonadati</taxon>
        <taxon>Pseudomonadota</taxon>
        <taxon>Betaproteobacteria</taxon>
        <taxon>Burkholderiales</taxon>
        <taxon>Oxalobacteraceae</taxon>
        <taxon>Telluria group</taxon>
        <taxon>Massilia</taxon>
    </lineage>
</organism>
<feature type="signal peptide" evidence="1">
    <location>
        <begin position="1"/>
        <end position="20"/>
    </location>
</feature>
<evidence type="ECO:0000256" key="1">
    <source>
        <dbReference type="SAM" id="SignalP"/>
    </source>
</evidence>
<feature type="chain" id="PRO_5045602704" description="Histidine kinase" evidence="1">
    <location>
        <begin position="21"/>
        <end position="224"/>
    </location>
</feature>
<dbReference type="RefSeq" id="WP_258846107.1">
    <property type="nucleotide sequence ID" value="NZ_JANUGX010000015.1"/>
</dbReference>
<keyword evidence="3" id="KW-1185">Reference proteome</keyword>
<dbReference type="Proteomes" id="UP001205560">
    <property type="component" value="Unassembled WGS sequence"/>
</dbReference>
<evidence type="ECO:0000313" key="3">
    <source>
        <dbReference type="Proteomes" id="UP001205560"/>
    </source>
</evidence>
<keyword evidence="1" id="KW-0732">Signal</keyword>
<dbReference type="Gene3D" id="2.40.160.170">
    <property type="match status" value="1"/>
</dbReference>
<gene>
    <name evidence="2" type="ORF">NX782_14115</name>
</gene>